<feature type="chain" id="PRO_5016984686" evidence="2">
    <location>
        <begin position="29"/>
        <end position="114"/>
    </location>
</feature>
<gene>
    <name evidence="3" type="ORF">SETIT_2G198500v2</name>
</gene>
<reference evidence="3" key="2">
    <citation type="submission" date="2015-07" db="EMBL/GenBank/DDBJ databases">
        <authorList>
            <person name="Noorani M."/>
        </authorList>
    </citation>
    <scope>NUCLEOTIDE SEQUENCE</scope>
    <source>
        <strain evidence="3">Yugu1</strain>
    </source>
</reference>
<feature type="region of interest" description="Disordered" evidence="1">
    <location>
        <begin position="32"/>
        <end position="114"/>
    </location>
</feature>
<evidence type="ECO:0000256" key="1">
    <source>
        <dbReference type="SAM" id="MobiDB-lite"/>
    </source>
</evidence>
<dbReference type="AlphaFoldDB" id="A0A368Q130"/>
<dbReference type="EMBL" id="CM003529">
    <property type="protein sequence ID" value="RCV11592.1"/>
    <property type="molecule type" value="Genomic_DNA"/>
</dbReference>
<name>A0A368Q130_SETIT</name>
<evidence type="ECO:0000313" key="3">
    <source>
        <dbReference type="EMBL" id="RCV11592.1"/>
    </source>
</evidence>
<proteinExistence type="predicted"/>
<protein>
    <submittedName>
        <fullName evidence="3">Uncharacterized protein</fullName>
    </submittedName>
</protein>
<sequence length="114" mass="11255">MKTGSNGSGAGAAAATVLLAALLMLVAASMSADAAAAPRRLREPGPNPCTNDPNNPGRGCHSPHAGKQAATAQTEAQPRRLISFSKASAGPSGCTHDPSAPPGKKCPPLPPKAP</sequence>
<reference evidence="3" key="1">
    <citation type="journal article" date="2012" name="Nat. Biotechnol.">
        <title>Reference genome sequence of the model plant Setaria.</title>
        <authorList>
            <person name="Bennetzen J.L."/>
            <person name="Schmutz J."/>
            <person name="Wang H."/>
            <person name="Percifield R."/>
            <person name="Hawkins J."/>
            <person name="Pontaroli A.C."/>
            <person name="Estep M."/>
            <person name="Feng L."/>
            <person name="Vaughn J.N."/>
            <person name="Grimwood J."/>
            <person name="Jenkins J."/>
            <person name="Barry K."/>
            <person name="Lindquist E."/>
            <person name="Hellsten U."/>
            <person name="Deshpande S."/>
            <person name="Wang X."/>
            <person name="Wu X."/>
            <person name="Mitros T."/>
            <person name="Triplett J."/>
            <person name="Yang X."/>
            <person name="Ye C.Y."/>
            <person name="Mauro-Herrera M."/>
            <person name="Wang L."/>
            <person name="Li P."/>
            <person name="Sharma M."/>
            <person name="Sharma R."/>
            <person name="Ronald P.C."/>
            <person name="Panaud O."/>
            <person name="Kellogg E.A."/>
            <person name="Brutnell T.P."/>
            <person name="Doust A.N."/>
            <person name="Tuskan G.A."/>
            <person name="Rokhsar D."/>
            <person name="Devos K.M."/>
        </authorList>
    </citation>
    <scope>NUCLEOTIDE SEQUENCE [LARGE SCALE GENOMIC DNA]</scope>
    <source>
        <strain evidence="3">Yugu1</strain>
    </source>
</reference>
<feature type="compositionally biased region" description="Pro residues" evidence="1">
    <location>
        <begin position="99"/>
        <end position="114"/>
    </location>
</feature>
<organism evidence="3">
    <name type="scientific">Setaria italica</name>
    <name type="common">Foxtail millet</name>
    <name type="synonym">Panicum italicum</name>
    <dbReference type="NCBI Taxonomy" id="4555"/>
    <lineage>
        <taxon>Eukaryota</taxon>
        <taxon>Viridiplantae</taxon>
        <taxon>Streptophyta</taxon>
        <taxon>Embryophyta</taxon>
        <taxon>Tracheophyta</taxon>
        <taxon>Spermatophyta</taxon>
        <taxon>Magnoliopsida</taxon>
        <taxon>Liliopsida</taxon>
        <taxon>Poales</taxon>
        <taxon>Poaceae</taxon>
        <taxon>PACMAD clade</taxon>
        <taxon>Panicoideae</taxon>
        <taxon>Panicodae</taxon>
        <taxon>Paniceae</taxon>
        <taxon>Cenchrinae</taxon>
        <taxon>Setaria</taxon>
    </lineage>
</organism>
<accession>A0A368Q130</accession>
<feature type="signal peptide" evidence="2">
    <location>
        <begin position="1"/>
        <end position="28"/>
    </location>
</feature>
<keyword evidence="2" id="KW-0732">Signal</keyword>
<evidence type="ECO:0000256" key="2">
    <source>
        <dbReference type="SAM" id="SignalP"/>
    </source>
</evidence>